<protein>
    <submittedName>
        <fullName evidence="2">Uncharacterized PurR-regulated membrane protein YhhQ (DUF165 family)</fullName>
    </submittedName>
</protein>
<dbReference type="PANTHER" id="PTHR34300:SF2">
    <property type="entry name" value="QUEUOSINE PRECURSOR TRANSPORTER-RELATED"/>
    <property type="match status" value="1"/>
</dbReference>
<feature type="transmembrane region" description="Helical" evidence="1">
    <location>
        <begin position="21"/>
        <end position="42"/>
    </location>
</feature>
<comment type="caution">
    <text evidence="2">The sequence shown here is derived from an EMBL/GenBank/DDBJ whole genome shotgun (WGS) entry which is preliminary data.</text>
</comment>
<keyword evidence="1" id="KW-0472">Membrane</keyword>
<dbReference type="PANTHER" id="PTHR34300">
    <property type="entry name" value="QUEUOSINE PRECURSOR TRANSPORTER-RELATED"/>
    <property type="match status" value="1"/>
</dbReference>
<evidence type="ECO:0000313" key="3">
    <source>
        <dbReference type="Proteomes" id="UP000580861"/>
    </source>
</evidence>
<dbReference type="Pfam" id="PF02592">
    <property type="entry name" value="Vut_1"/>
    <property type="match status" value="1"/>
</dbReference>
<dbReference type="RefSeq" id="WP_246480865.1">
    <property type="nucleotide sequence ID" value="NZ_JACHMX010000001.1"/>
</dbReference>
<feature type="transmembrane region" description="Helical" evidence="1">
    <location>
        <begin position="161"/>
        <end position="178"/>
    </location>
</feature>
<keyword evidence="1" id="KW-0812">Transmembrane</keyword>
<feature type="transmembrane region" description="Helical" evidence="1">
    <location>
        <begin position="77"/>
        <end position="95"/>
    </location>
</feature>
<feature type="transmembrane region" description="Helical" evidence="1">
    <location>
        <begin position="48"/>
        <end position="68"/>
    </location>
</feature>
<dbReference type="Proteomes" id="UP000580861">
    <property type="component" value="Unassembled WGS sequence"/>
</dbReference>
<dbReference type="InterPro" id="IPR003744">
    <property type="entry name" value="YhhQ"/>
</dbReference>
<dbReference type="AlphaFoldDB" id="A0A841BAV8"/>
<evidence type="ECO:0000256" key="1">
    <source>
        <dbReference type="SAM" id="Phobius"/>
    </source>
</evidence>
<sequence>MIAAAAGSMSAFPAPWCCRSFAPVMGWLAAGCYLVAVAGANWASAHHLLTVGGLAVPAGAWIAGMVFVARDLLHETLGLRGVLAAIGAGTALSAIVASPRIAVASAAAFAVSELADSWLYRRWRSRGRAAAIAGSNLAGLIVDSAVFVPFAFGSWALPGQLAGKAAATAAVCAVLALWSRRPGVAS</sequence>
<dbReference type="EMBL" id="JACHMX010000001">
    <property type="protein sequence ID" value="MBB5856447.1"/>
    <property type="molecule type" value="Genomic_DNA"/>
</dbReference>
<proteinExistence type="predicted"/>
<keyword evidence="3" id="KW-1185">Reference proteome</keyword>
<keyword evidence="1" id="KW-1133">Transmembrane helix</keyword>
<accession>A0A841BAV8</accession>
<name>A0A841BAV8_9PSEU</name>
<reference evidence="2 3" key="1">
    <citation type="submission" date="2020-08" db="EMBL/GenBank/DDBJ databases">
        <title>Sequencing the genomes of 1000 actinobacteria strains.</title>
        <authorList>
            <person name="Klenk H.-P."/>
        </authorList>
    </citation>
    <scope>NUCLEOTIDE SEQUENCE [LARGE SCALE GENOMIC DNA]</scope>
    <source>
        <strain evidence="2 3">DSM 45272</strain>
    </source>
</reference>
<feature type="transmembrane region" description="Helical" evidence="1">
    <location>
        <begin position="132"/>
        <end position="155"/>
    </location>
</feature>
<organism evidence="2 3">
    <name type="scientific">Amycolatopsis umgeniensis</name>
    <dbReference type="NCBI Taxonomy" id="336628"/>
    <lineage>
        <taxon>Bacteria</taxon>
        <taxon>Bacillati</taxon>
        <taxon>Actinomycetota</taxon>
        <taxon>Actinomycetes</taxon>
        <taxon>Pseudonocardiales</taxon>
        <taxon>Pseudonocardiaceae</taxon>
        <taxon>Amycolatopsis</taxon>
    </lineage>
</organism>
<gene>
    <name evidence="2" type="ORF">HDA45_006534</name>
</gene>
<evidence type="ECO:0000313" key="2">
    <source>
        <dbReference type="EMBL" id="MBB5856447.1"/>
    </source>
</evidence>